<dbReference type="KEGG" id="gog:C1280_12405"/>
<dbReference type="InterPro" id="IPR007627">
    <property type="entry name" value="RNA_pol_sigma70_r2"/>
</dbReference>
<protein>
    <recommendedName>
        <fullName evidence="6">RNA polymerase sigma factor</fullName>
    </recommendedName>
</protein>
<dbReference type="Pfam" id="PF04542">
    <property type="entry name" value="Sigma70_r2"/>
    <property type="match status" value="1"/>
</dbReference>
<evidence type="ECO:0000259" key="7">
    <source>
        <dbReference type="Pfam" id="PF04542"/>
    </source>
</evidence>
<evidence type="ECO:0000313" key="9">
    <source>
        <dbReference type="EMBL" id="AWM37711.1"/>
    </source>
</evidence>
<dbReference type="InterPro" id="IPR036388">
    <property type="entry name" value="WH-like_DNA-bd_sf"/>
</dbReference>
<evidence type="ECO:0000313" key="10">
    <source>
        <dbReference type="Proteomes" id="UP000245802"/>
    </source>
</evidence>
<comment type="similarity">
    <text evidence="1 6">Belongs to the sigma-70 factor family. ECF subfamily.</text>
</comment>
<dbReference type="OrthoDB" id="9795666at2"/>
<evidence type="ECO:0000256" key="5">
    <source>
        <dbReference type="ARBA" id="ARBA00023163"/>
    </source>
</evidence>
<dbReference type="AlphaFoldDB" id="A0A2Z3GYI7"/>
<dbReference type="CDD" id="cd06171">
    <property type="entry name" value="Sigma70_r4"/>
    <property type="match status" value="1"/>
</dbReference>
<dbReference type="PANTHER" id="PTHR43133:SF8">
    <property type="entry name" value="RNA POLYMERASE SIGMA FACTOR HI_1459-RELATED"/>
    <property type="match status" value="1"/>
</dbReference>
<evidence type="ECO:0000256" key="4">
    <source>
        <dbReference type="ARBA" id="ARBA00023125"/>
    </source>
</evidence>
<evidence type="ECO:0000259" key="8">
    <source>
        <dbReference type="Pfam" id="PF08281"/>
    </source>
</evidence>
<organism evidence="9 10">
    <name type="scientific">Gemmata obscuriglobus</name>
    <dbReference type="NCBI Taxonomy" id="114"/>
    <lineage>
        <taxon>Bacteria</taxon>
        <taxon>Pseudomonadati</taxon>
        <taxon>Planctomycetota</taxon>
        <taxon>Planctomycetia</taxon>
        <taxon>Gemmatales</taxon>
        <taxon>Gemmataceae</taxon>
        <taxon>Gemmata</taxon>
    </lineage>
</organism>
<dbReference type="InterPro" id="IPR013324">
    <property type="entry name" value="RNA_pol_sigma_r3/r4-like"/>
</dbReference>
<reference evidence="9 10" key="1">
    <citation type="submission" date="2018-01" db="EMBL/GenBank/DDBJ databases">
        <title>G. obscuriglobus.</title>
        <authorList>
            <person name="Franke J."/>
            <person name="Blomberg W."/>
            <person name="Selmecki A."/>
        </authorList>
    </citation>
    <scope>NUCLEOTIDE SEQUENCE [LARGE SCALE GENOMIC DNA]</scope>
    <source>
        <strain evidence="9 10">DSM 5831</strain>
    </source>
</reference>
<dbReference type="GO" id="GO:0003677">
    <property type="term" value="F:DNA binding"/>
    <property type="evidence" value="ECO:0007669"/>
    <property type="project" value="UniProtKB-KW"/>
</dbReference>
<dbReference type="InterPro" id="IPR014284">
    <property type="entry name" value="RNA_pol_sigma-70_dom"/>
</dbReference>
<name>A0A2Z3GYI7_9BACT</name>
<evidence type="ECO:0000256" key="1">
    <source>
        <dbReference type="ARBA" id="ARBA00010641"/>
    </source>
</evidence>
<dbReference type="InterPro" id="IPR039425">
    <property type="entry name" value="RNA_pol_sigma-70-like"/>
</dbReference>
<dbReference type="NCBIfam" id="TIGR02937">
    <property type="entry name" value="sigma70-ECF"/>
    <property type="match status" value="1"/>
</dbReference>
<dbReference type="PANTHER" id="PTHR43133">
    <property type="entry name" value="RNA POLYMERASE ECF-TYPE SIGMA FACTO"/>
    <property type="match status" value="1"/>
</dbReference>
<dbReference type="PROSITE" id="PS01063">
    <property type="entry name" value="SIGMA70_ECF"/>
    <property type="match status" value="1"/>
</dbReference>
<dbReference type="Proteomes" id="UP000245802">
    <property type="component" value="Chromosome"/>
</dbReference>
<keyword evidence="3 6" id="KW-0731">Sigma factor</keyword>
<evidence type="ECO:0000256" key="3">
    <source>
        <dbReference type="ARBA" id="ARBA00023082"/>
    </source>
</evidence>
<accession>A0A2Z3GYI7</accession>
<sequence>MATGQTSAQMALRDPDIRLMLRVRDDDGAAFAELVERFQHRLVAVMHHLVGSAEEAEDLAQEVFLRVYRTRKRYTPKAKFSTWLFTIANNLALNALRNRKRRPVMPLEVQESGPLGTRPPGALVPTRDEPPNHNLQQQELAGVIRDALEGLNERQRMAIVLNKFEDMNYADIADVMGLTTKAVKSLLSRARGKLREALQGYIYMDGVVPPEAEAGDDSDGSEP</sequence>
<keyword evidence="2 6" id="KW-0805">Transcription regulation</keyword>
<dbReference type="Gene3D" id="1.10.1740.10">
    <property type="match status" value="1"/>
</dbReference>
<dbReference type="SUPFAM" id="SSF88946">
    <property type="entry name" value="Sigma2 domain of RNA polymerase sigma factors"/>
    <property type="match status" value="1"/>
</dbReference>
<keyword evidence="10" id="KW-1185">Reference proteome</keyword>
<evidence type="ECO:0000256" key="6">
    <source>
        <dbReference type="RuleBase" id="RU000716"/>
    </source>
</evidence>
<dbReference type="GO" id="GO:0006352">
    <property type="term" value="P:DNA-templated transcription initiation"/>
    <property type="evidence" value="ECO:0007669"/>
    <property type="project" value="InterPro"/>
</dbReference>
<dbReference type="Gene3D" id="1.10.10.10">
    <property type="entry name" value="Winged helix-like DNA-binding domain superfamily/Winged helix DNA-binding domain"/>
    <property type="match status" value="1"/>
</dbReference>
<keyword evidence="5 6" id="KW-0804">Transcription</keyword>
<dbReference type="EMBL" id="CP025958">
    <property type="protein sequence ID" value="AWM37711.1"/>
    <property type="molecule type" value="Genomic_DNA"/>
</dbReference>
<feature type="domain" description="RNA polymerase sigma factor 70 region 4 type 2" evidence="8">
    <location>
        <begin position="144"/>
        <end position="194"/>
    </location>
</feature>
<dbReference type="RefSeq" id="WP_010045058.1">
    <property type="nucleotide sequence ID" value="NZ_CP025958.1"/>
</dbReference>
<feature type="domain" description="RNA polymerase sigma-70 region 2" evidence="7">
    <location>
        <begin position="34"/>
        <end position="102"/>
    </location>
</feature>
<evidence type="ECO:0000256" key="2">
    <source>
        <dbReference type="ARBA" id="ARBA00023015"/>
    </source>
</evidence>
<proteinExistence type="inferred from homology"/>
<gene>
    <name evidence="9" type="ORF">C1280_12405</name>
</gene>
<dbReference type="InterPro" id="IPR000838">
    <property type="entry name" value="RNA_pol_sigma70_ECF_CS"/>
</dbReference>
<dbReference type="InterPro" id="IPR013325">
    <property type="entry name" value="RNA_pol_sigma_r2"/>
</dbReference>
<dbReference type="InterPro" id="IPR013249">
    <property type="entry name" value="RNA_pol_sigma70_r4_t2"/>
</dbReference>
<dbReference type="SUPFAM" id="SSF88659">
    <property type="entry name" value="Sigma3 and sigma4 domains of RNA polymerase sigma factors"/>
    <property type="match status" value="1"/>
</dbReference>
<dbReference type="Pfam" id="PF08281">
    <property type="entry name" value="Sigma70_r4_2"/>
    <property type="match status" value="1"/>
</dbReference>
<dbReference type="GO" id="GO:0016987">
    <property type="term" value="F:sigma factor activity"/>
    <property type="evidence" value="ECO:0007669"/>
    <property type="project" value="UniProtKB-KW"/>
</dbReference>
<keyword evidence="4 6" id="KW-0238">DNA-binding</keyword>